<evidence type="ECO:0000256" key="11">
    <source>
        <dbReference type="ARBA" id="ARBA00023295"/>
    </source>
</evidence>
<proteinExistence type="inferred from homology"/>
<dbReference type="AlphaFoldDB" id="A0AAV6NVW8"/>
<evidence type="ECO:0000256" key="9">
    <source>
        <dbReference type="ARBA" id="ARBA00023157"/>
    </source>
</evidence>
<keyword evidence="4 13" id="KW-0147">Chitin-binding</keyword>
<dbReference type="Proteomes" id="UP000685013">
    <property type="component" value="Chromosome 3"/>
</dbReference>
<keyword evidence="10" id="KW-0119">Carbohydrate metabolism</keyword>
<dbReference type="Pfam" id="PF00187">
    <property type="entry name" value="Chitin_bind_1"/>
    <property type="match status" value="1"/>
</dbReference>
<keyword evidence="9 13" id="KW-1015">Disulfide bond</keyword>
<dbReference type="GO" id="GO:0008843">
    <property type="term" value="F:endochitinase activity"/>
    <property type="evidence" value="ECO:0007669"/>
    <property type="project" value="UniProtKB-EC"/>
</dbReference>
<evidence type="ECO:0000256" key="2">
    <source>
        <dbReference type="ARBA" id="ARBA00009373"/>
    </source>
</evidence>
<keyword evidence="11" id="KW-0326">Glycosidase</keyword>
<dbReference type="GO" id="GO:0050832">
    <property type="term" value="P:defense response to fungus"/>
    <property type="evidence" value="ECO:0007669"/>
    <property type="project" value="UniProtKB-ARBA"/>
</dbReference>
<reference evidence="16 17" key="1">
    <citation type="journal article" date="2021" name="Hortic Res">
        <title>The domestication of Cucurbita argyrosperma as revealed by the genome of its wild relative.</title>
        <authorList>
            <person name="Barrera-Redondo J."/>
            <person name="Sanchez-de la Vega G."/>
            <person name="Aguirre-Liguori J.A."/>
            <person name="Castellanos-Morales G."/>
            <person name="Gutierrez-Guerrero Y.T."/>
            <person name="Aguirre-Dugua X."/>
            <person name="Aguirre-Planter E."/>
            <person name="Tenaillon M.I."/>
            <person name="Lira-Saade R."/>
            <person name="Eguiarte L.E."/>
        </authorList>
    </citation>
    <scope>NUCLEOTIDE SEQUENCE [LARGE SCALE GENOMIC DNA]</scope>
    <source>
        <strain evidence="16">JBR-2021</strain>
    </source>
</reference>
<evidence type="ECO:0000259" key="15">
    <source>
        <dbReference type="PROSITE" id="PS50941"/>
    </source>
</evidence>
<dbReference type="SMART" id="SM00270">
    <property type="entry name" value="ChtBD1"/>
    <property type="match status" value="1"/>
</dbReference>
<comment type="caution">
    <text evidence="16">The sequence shown here is derived from an EMBL/GenBank/DDBJ whole genome shotgun (WGS) entry which is preliminary data.</text>
</comment>
<evidence type="ECO:0000256" key="8">
    <source>
        <dbReference type="ARBA" id="ARBA00023024"/>
    </source>
</evidence>
<dbReference type="PANTHER" id="PTHR22595:SF171">
    <property type="entry name" value="BASIC ENDOCHITINASE B"/>
    <property type="match status" value="1"/>
</dbReference>
<keyword evidence="12" id="KW-0624">Polysaccharide degradation</keyword>
<feature type="disulfide bond" evidence="13">
    <location>
        <begin position="22"/>
        <end position="37"/>
    </location>
</feature>
<dbReference type="CDD" id="cd00325">
    <property type="entry name" value="chitinase_GH19"/>
    <property type="match status" value="1"/>
</dbReference>
<evidence type="ECO:0000256" key="13">
    <source>
        <dbReference type="PROSITE-ProRule" id="PRU00261"/>
    </source>
</evidence>
<dbReference type="PROSITE" id="PS00026">
    <property type="entry name" value="CHIT_BIND_I_1"/>
    <property type="match status" value="1"/>
</dbReference>
<evidence type="ECO:0000256" key="12">
    <source>
        <dbReference type="ARBA" id="ARBA00023326"/>
    </source>
</evidence>
<keyword evidence="8" id="KW-0146">Chitin degradation</keyword>
<accession>A0AAV6NVW8</accession>
<dbReference type="PANTHER" id="PTHR22595">
    <property type="entry name" value="CHITINASE-RELATED"/>
    <property type="match status" value="1"/>
</dbReference>
<dbReference type="FunFam" id="3.30.60.10:FF:000001">
    <property type="entry name" value="Basic endochitinase"/>
    <property type="match status" value="1"/>
</dbReference>
<feature type="chain" id="PRO_5043496087" description="chitinase" evidence="14">
    <location>
        <begin position="20"/>
        <end position="571"/>
    </location>
</feature>
<evidence type="ECO:0000256" key="7">
    <source>
        <dbReference type="ARBA" id="ARBA00022821"/>
    </source>
</evidence>
<dbReference type="EC" id="3.2.1.14" evidence="3"/>
<dbReference type="GO" id="GO:0006032">
    <property type="term" value="P:chitin catabolic process"/>
    <property type="evidence" value="ECO:0007669"/>
    <property type="project" value="UniProtKB-KW"/>
</dbReference>
<evidence type="ECO:0000313" key="17">
    <source>
        <dbReference type="Proteomes" id="UP000685013"/>
    </source>
</evidence>
<dbReference type="Pfam" id="PF00182">
    <property type="entry name" value="Glyco_hydro_19"/>
    <property type="match status" value="1"/>
</dbReference>
<dbReference type="PROSITE" id="PS50941">
    <property type="entry name" value="CHIT_BIND_I_2"/>
    <property type="match status" value="1"/>
</dbReference>
<evidence type="ECO:0000256" key="14">
    <source>
        <dbReference type="SAM" id="SignalP"/>
    </source>
</evidence>
<sequence>MKLHALIVLAFAFVLGAAAEQCGRQANGALCPNRLCCSQFGWCGNTDEYCKDGCQSQCGGSIPSTPPSTGGGGGGSVGSIINEALYNQMLKYSKDPRCPSNGFYRYNAFITAAQSFPAFGTTGDAATRKRELAAFFGQTSHETTGGWATAPDGPYAWGYCFIRERNQDVYCSPNQQWPCAAGQKYYGRGPIQLTHNYNYGPAGRALNMNLLGNPDLVATDAVVAFKTAIWFWMTPQGNKPSCHDVITGRWQPSAADSAAGRVPGYGVITNIINGGLECGRGADSRVADRIGFYKRYCDLLGIGYGNNLDCNNQRNPYNWFDQRGGIGRWGNCRHRFVQLSPPRSLTNRLVLRRRLRFCPASTAPYIKNEHQNFARKPLRVRAPATLESRNSRRCSNRLVLQMPRSSTAPSSPPRNLIGSIDVSYLTLHLREWYCTDSSLDSVRQILNFMVNNGFNPDKVTTDIAVRSLCSVALSTVYGFIDEMRSSCGAKPDLVTCTILIDNVCNSKDLREATRLVSVLAKEEQRGNWCRALCRSEYTEVTEEGEGAKPCYITGLDQQPQQAFGWLVNKVV</sequence>
<evidence type="ECO:0000256" key="10">
    <source>
        <dbReference type="ARBA" id="ARBA00023277"/>
    </source>
</evidence>
<keyword evidence="17" id="KW-1185">Reference proteome</keyword>
<evidence type="ECO:0000256" key="5">
    <source>
        <dbReference type="ARBA" id="ARBA00022729"/>
    </source>
</evidence>
<feature type="disulfide bond" evidence="13">
    <location>
        <begin position="31"/>
        <end position="43"/>
    </location>
</feature>
<feature type="signal peptide" evidence="14">
    <location>
        <begin position="1"/>
        <end position="19"/>
    </location>
</feature>
<comment type="catalytic activity">
    <reaction evidence="1">
        <text>Random endo-hydrolysis of N-acetyl-beta-D-glucosaminide (1-&gt;4)-beta-linkages in chitin and chitodextrins.</text>
        <dbReference type="EC" id="3.2.1.14"/>
    </reaction>
</comment>
<evidence type="ECO:0000256" key="1">
    <source>
        <dbReference type="ARBA" id="ARBA00000822"/>
    </source>
</evidence>
<dbReference type="GO" id="GO:0016998">
    <property type="term" value="P:cell wall macromolecule catabolic process"/>
    <property type="evidence" value="ECO:0007669"/>
    <property type="project" value="InterPro"/>
</dbReference>
<dbReference type="GO" id="GO:0000272">
    <property type="term" value="P:polysaccharide catabolic process"/>
    <property type="evidence" value="ECO:0007669"/>
    <property type="project" value="UniProtKB-KW"/>
</dbReference>
<dbReference type="InterPro" id="IPR001002">
    <property type="entry name" value="Chitin-bd_1"/>
</dbReference>
<keyword evidence="7" id="KW-0611">Plant defense</keyword>
<feature type="domain" description="Chitin-binding type-1" evidence="15">
    <location>
        <begin position="19"/>
        <end position="60"/>
    </location>
</feature>
<dbReference type="FunFam" id="3.30.20.10:FF:000001">
    <property type="entry name" value="Endochitinase (Chitinase)"/>
    <property type="match status" value="1"/>
</dbReference>
<dbReference type="InterPro" id="IPR018371">
    <property type="entry name" value="Chitin-binding_1_CS"/>
</dbReference>
<feature type="disulfide bond" evidence="13">
    <location>
        <begin position="36"/>
        <end position="50"/>
    </location>
</feature>
<feature type="disulfide bond" evidence="13">
    <location>
        <begin position="54"/>
        <end position="58"/>
    </location>
</feature>
<organism evidence="16 17">
    <name type="scientific">Cucurbita argyrosperma subsp. sororia</name>
    <dbReference type="NCBI Taxonomy" id="37648"/>
    <lineage>
        <taxon>Eukaryota</taxon>
        <taxon>Viridiplantae</taxon>
        <taxon>Streptophyta</taxon>
        <taxon>Embryophyta</taxon>
        <taxon>Tracheophyta</taxon>
        <taxon>Spermatophyta</taxon>
        <taxon>Magnoliopsida</taxon>
        <taxon>eudicotyledons</taxon>
        <taxon>Gunneridae</taxon>
        <taxon>Pentapetalae</taxon>
        <taxon>rosids</taxon>
        <taxon>fabids</taxon>
        <taxon>Cucurbitales</taxon>
        <taxon>Cucurbitaceae</taxon>
        <taxon>Cucurbiteae</taxon>
        <taxon>Cucurbita</taxon>
    </lineage>
</organism>
<feature type="non-terminal residue" evidence="16">
    <location>
        <position position="1"/>
    </location>
</feature>
<dbReference type="InterPro" id="IPR000726">
    <property type="entry name" value="Glyco_hydro_19_cat"/>
</dbReference>
<comment type="similarity">
    <text evidence="2">Belongs to the glycosyl hydrolase 19 family. Chitinase class I subfamily.</text>
</comment>
<name>A0AAV6NVW8_9ROSI</name>
<dbReference type="PROSITE" id="PS00774">
    <property type="entry name" value="CHITINASE_19_2"/>
    <property type="match status" value="1"/>
</dbReference>
<dbReference type="GO" id="GO:0008061">
    <property type="term" value="F:chitin binding"/>
    <property type="evidence" value="ECO:0007669"/>
    <property type="project" value="UniProtKB-UniRule"/>
</dbReference>
<protein>
    <recommendedName>
        <fullName evidence="3">chitinase</fullName>
        <ecNumber evidence="3">3.2.1.14</ecNumber>
    </recommendedName>
</protein>
<keyword evidence="5 14" id="KW-0732">Signal</keyword>
<gene>
    <name evidence="16" type="ORF">SDJN03_04477</name>
</gene>
<evidence type="ECO:0000256" key="3">
    <source>
        <dbReference type="ARBA" id="ARBA00012729"/>
    </source>
</evidence>
<evidence type="ECO:0000256" key="4">
    <source>
        <dbReference type="ARBA" id="ARBA00022669"/>
    </source>
</evidence>
<dbReference type="EMBL" id="JAGKQH010000003">
    <property type="protein sequence ID" value="KAG6603868.1"/>
    <property type="molecule type" value="Genomic_DNA"/>
</dbReference>
<evidence type="ECO:0000313" key="16">
    <source>
        <dbReference type="EMBL" id="KAG6603868.1"/>
    </source>
</evidence>
<dbReference type="CDD" id="cd06921">
    <property type="entry name" value="ChtBD1_GH19_hevein"/>
    <property type="match status" value="1"/>
</dbReference>
<evidence type="ECO:0000256" key="6">
    <source>
        <dbReference type="ARBA" id="ARBA00022801"/>
    </source>
</evidence>
<keyword evidence="6" id="KW-0378">Hydrolase</keyword>